<gene>
    <name evidence="10" type="ORF">MANES_02G196500</name>
</gene>
<dbReference type="InterPro" id="IPR036001">
    <property type="entry name" value="PS_II_antenna-like_sf"/>
</dbReference>
<dbReference type="EMBL" id="CM004388">
    <property type="protein sequence ID" value="OAY58654.1"/>
    <property type="molecule type" value="Genomic_DNA"/>
</dbReference>
<keyword evidence="3" id="KW-0602">Photosynthesis</keyword>
<dbReference type="GO" id="GO:0009523">
    <property type="term" value="C:photosystem II"/>
    <property type="evidence" value="ECO:0007669"/>
    <property type="project" value="UniProtKB-KW"/>
</dbReference>
<keyword evidence="6" id="KW-1133">Transmembrane helix</keyword>
<evidence type="ECO:0000256" key="4">
    <source>
        <dbReference type="ARBA" id="ARBA00022640"/>
    </source>
</evidence>
<evidence type="ECO:0000256" key="6">
    <source>
        <dbReference type="ARBA" id="ARBA00022989"/>
    </source>
</evidence>
<dbReference type="SUPFAM" id="SSF161077">
    <property type="entry name" value="Photosystem II antenna protein-like"/>
    <property type="match status" value="1"/>
</dbReference>
<dbReference type="GO" id="GO:0016168">
    <property type="term" value="F:chlorophyll binding"/>
    <property type="evidence" value="ECO:0007669"/>
    <property type="project" value="UniProtKB-KW"/>
</dbReference>
<evidence type="ECO:0000313" key="10">
    <source>
        <dbReference type="EMBL" id="OAY58654.1"/>
    </source>
</evidence>
<dbReference type="Pfam" id="PF00421">
    <property type="entry name" value="PSII"/>
    <property type="match status" value="1"/>
</dbReference>
<evidence type="ECO:0000256" key="9">
    <source>
        <dbReference type="ARBA" id="ARBA00023276"/>
    </source>
</evidence>
<name>A0A2C9WGY3_MANES</name>
<evidence type="ECO:0000256" key="5">
    <source>
        <dbReference type="ARBA" id="ARBA00022692"/>
    </source>
</evidence>
<evidence type="ECO:0000256" key="1">
    <source>
        <dbReference type="ARBA" id="ARBA00004141"/>
    </source>
</evidence>
<organism evidence="10">
    <name type="scientific">Manihot esculenta</name>
    <name type="common">Cassava</name>
    <name type="synonym">Jatropha manihot</name>
    <dbReference type="NCBI Taxonomy" id="3983"/>
    <lineage>
        <taxon>Eukaryota</taxon>
        <taxon>Viridiplantae</taxon>
        <taxon>Streptophyta</taxon>
        <taxon>Embryophyta</taxon>
        <taxon>Tracheophyta</taxon>
        <taxon>Spermatophyta</taxon>
        <taxon>Magnoliopsida</taxon>
        <taxon>eudicotyledons</taxon>
        <taxon>Gunneridae</taxon>
        <taxon>Pentapetalae</taxon>
        <taxon>rosids</taxon>
        <taxon>fabids</taxon>
        <taxon>Malpighiales</taxon>
        <taxon>Euphorbiaceae</taxon>
        <taxon>Crotonoideae</taxon>
        <taxon>Manihoteae</taxon>
        <taxon>Manihot</taxon>
    </lineage>
</organism>
<keyword evidence="9" id="KW-0604">Photosystem II</keyword>
<keyword evidence="7" id="KW-0157">Chromophore</keyword>
<dbReference type="OMA" id="WWAGNTR"/>
<dbReference type="AlphaFoldDB" id="A0A2C9WGY3"/>
<dbReference type="GO" id="GO:0009767">
    <property type="term" value="P:photosynthetic electron transport chain"/>
    <property type="evidence" value="ECO:0007669"/>
    <property type="project" value="InterPro"/>
</dbReference>
<comment type="subcellular location">
    <subcellularLocation>
        <location evidence="1">Membrane</location>
        <topology evidence="1">Multi-pass membrane protein</topology>
    </subcellularLocation>
</comment>
<keyword evidence="2" id="KW-0148">Chlorophyll</keyword>
<proteinExistence type="predicted"/>
<dbReference type="InterPro" id="IPR000932">
    <property type="entry name" value="PS_antenna-like"/>
</dbReference>
<reference evidence="10" key="1">
    <citation type="submission" date="2016-02" db="EMBL/GenBank/DDBJ databases">
        <title>WGS assembly of Manihot esculenta.</title>
        <authorList>
            <person name="Bredeson J.V."/>
            <person name="Prochnik S.E."/>
            <person name="Lyons J.B."/>
            <person name="Schmutz J."/>
            <person name="Grimwood J."/>
            <person name="Vrebalov J."/>
            <person name="Bart R.S."/>
            <person name="Amuge T."/>
            <person name="Ferguson M.E."/>
            <person name="Green R."/>
            <person name="Putnam N."/>
            <person name="Stites J."/>
            <person name="Rounsley S."/>
            <person name="Rokhsar D.S."/>
        </authorList>
    </citation>
    <scope>NUCLEOTIDE SEQUENCE [LARGE SCALE GENOMIC DNA]</scope>
    <source>
        <tissue evidence="10">Leaf</tissue>
    </source>
</reference>
<evidence type="ECO:0000256" key="8">
    <source>
        <dbReference type="ARBA" id="ARBA00023136"/>
    </source>
</evidence>
<dbReference type="STRING" id="3983.A0A2C9WGY3"/>
<keyword evidence="4" id="KW-0934">Plastid</keyword>
<keyword evidence="5" id="KW-0812">Transmembrane</keyword>
<protein>
    <submittedName>
        <fullName evidence="10">Uncharacterized protein</fullName>
    </submittedName>
</protein>
<accession>A0A2C9WGY3</accession>
<evidence type="ECO:0000256" key="7">
    <source>
        <dbReference type="ARBA" id="ARBA00022991"/>
    </source>
</evidence>
<keyword evidence="8" id="KW-0472">Membrane</keyword>
<evidence type="ECO:0000256" key="2">
    <source>
        <dbReference type="ARBA" id="ARBA00022494"/>
    </source>
</evidence>
<evidence type="ECO:0000256" key="3">
    <source>
        <dbReference type="ARBA" id="ARBA00022531"/>
    </source>
</evidence>
<sequence length="80" mass="9843">MKFLYFPRRFYYVEIIFNEILFLTGRDKKIINFVWWVENVRFINLSDKLLEIYINHTGLITGVMNLFEVTHFVPKKSMYK</sequence>